<keyword evidence="11" id="KW-1185">Reference proteome</keyword>
<evidence type="ECO:0000256" key="3">
    <source>
        <dbReference type="ARBA" id="ARBA00022679"/>
    </source>
</evidence>
<dbReference type="PROSITE" id="PS00108">
    <property type="entry name" value="PROTEIN_KINASE_ST"/>
    <property type="match status" value="1"/>
</dbReference>
<dbReference type="Gene3D" id="3.40.190.10">
    <property type="entry name" value="Periplasmic binding protein-like II"/>
    <property type="match status" value="2"/>
</dbReference>
<keyword evidence="6 7" id="KW-0067">ATP-binding</keyword>
<reference evidence="11" key="1">
    <citation type="submission" date="2016-10" db="EMBL/GenBank/DDBJ databases">
        <authorList>
            <person name="Varghese N."/>
            <person name="Submissions S."/>
        </authorList>
    </citation>
    <scope>NUCLEOTIDE SEQUENCE [LARGE SCALE GENOMIC DNA]</scope>
    <source>
        <strain evidence="11">CGMCC 4.2126</strain>
    </source>
</reference>
<dbReference type="GO" id="GO:0004674">
    <property type="term" value="F:protein serine/threonine kinase activity"/>
    <property type="evidence" value="ECO:0007669"/>
    <property type="project" value="UniProtKB-KW"/>
</dbReference>
<dbReference type="Proteomes" id="UP000199111">
    <property type="component" value="Unassembled WGS sequence"/>
</dbReference>
<dbReference type="InterPro" id="IPR017441">
    <property type="entry name" value="Protein_kinase_ATP_BS"/>
</dbReference>
<feature type="binding site" evidence="7">
    <location>
        <position position="43"/>
    </location>
    <ligand>
        <name>ATP</name>
        <dbReference type="ChEBI" id="CHEBI:30616"/>
    </ligand>
</feature>
<dbReference type="Gene3D" id="3.30.200.20">
    <property type="entry name" value="Phosphorylase Kinase, domain 1"/>
    <property type="match status" value="1"/>
</dbReference>
<dbReference type="InterPro" id="IPR011009">
    <property type="entry name" value="Kinase-like_dom_sf"/>
</dbReference>
<keyword evidence="2 10" id="KW-0723">Serine/threonine-protein kinase</keyword>
<evidence type="ECO:0000256" key="5">
    <source>
        <dbReference type="ARBA" id="ARBA00022777"/>
    </source>
</evidence>
<dbReference type="PROSITE" id="PS00107">
    <property type="entry name" value="PROTEIN_KINASE_ATP"/>
    <property type="match status" value="1"/>
</dbReference>
<dbReference type="InterPro" id="IPR008271">
    <property type="entry name" value="Ser/Thr_kinase_AS"/>
</dbReference>
<keyword evidence="5 10" id="KW-0418">Kinase</keyword>
<dbReference type="GO" id="GO:0005524">
    <property type="term" value="F:ATP binding"/>
    <property type="evidence" value="ECO:0007669"/>
    <property type="project" value="UniProtKB-UniRule"/>
</dbReference>
<dbReference type="Pfam" id="PF00069">
    <property type="entry name" value="Pkinase"/>
    <property type="match status" value="1"/>
</dbReference>
<evidence type="ECO:0000313" key="11">
    <source>
        <dbReference type="Proteomes" id="UP000199111"/>
    </source>
</evidence>
<evidence type="ECO:0000256" key="6">
    <source>
        <dbReference type="ARBA" id="ARBA00022840"/>
    </source>
</evidence>
<feature type="domain" description="Protein kinase" evidence="9">
    <location>
        <begin position="14"/>
        <end position="283"/>
    </location>
</feature>
<feature type="compositionally biased region" description="Pro residues" evidence="8">
    <location>
        <begin position="314"/>
        <end position="326"/>
    </location>
</feature>
<dbReference type="PANTHER" id="PTHR43289">
    <property type="entry name" value="MITOGEN-ACTIVATED PROTEIN KINASE KINASE KINASE 20-RELATED"/>
    <property type="match status" value="1"/>
</dbReference>
<evidence type="ECO:0000256" key="8">
    <source>
        <dbReference type="SAM" id="MobiDB-lite"/>
    </source>
</evidence>
<dbReference type="SUPFAM" id="SSF53850">
    <property type="entry name" value="Periplasmic binding protein-like II"/>
    <property type="match status" value="1"/>
</dbReference>
<dbReference type="EC" id="2.7.11.1" evidence="1"/>
<evidence type="ECO:0000313" key="10">
    <source>
        <dbReference type="EMBL" id="SFK72864.1"/>
    </source>
</evidence>
<dbReference type="InterPro" id="IPR000719">
    <property type="entry name" value="Prot_kinase_dom"/>
</dbReference>
<dbReference type="CDD" id="cd14014">
    <property type="entry name" value="STKc_PknB_like"/>
    <property type="match status" value="1"/>
</dbReference>
<evidence type="ECO:0000256" key="4">
    <source>
        <dbReference type="ARBA" id="ARBA00022741"/>
    </source>
</evidence>
<gene>
    <name evidence="10" type="ORF">SAMN05216275_13368</name>
</gene>
<dbReference type="EMBL" id="FOQY01000033">
    <property type="protein sequence ID" value="SFK72864.1"/>
    <property type="molecule type" value="Genomic_DNA"/>
</dbReference>
<sequence>MIEGRSGEVLDGRFELVERLGSGGMGTVWRARDLVLHREVAVKQVTPPAPDLAPEHAGATGVLRERVLREARALARISNPHVVTIHHVVEGTEGSFPWLVMELVPGGSLADLLDQGTQLEPREGARIGRQVLAALRTAHAAGICHRDVKPANVLLRPDGNAVLTDFGIAALQRTDPALATGASTTLTATGELIGTPEYIAPERIRGKDDDPASDLWSLGIMLYVSIEGHSPMRRPTALATMAAVLDGEVPPPVRAGALAPVLTELLVVDPAQRPSAERLDAMLTAVAEGTGPTVRLPNAGPPAPTARTTAPAAEPDPPSAAPPSSSPSPSSRRRRTWLTVGSAALAVALTATTVYLFKGPFDDAEGSANPSRSSARTNKLGLWEPGTLKVAVNDGTVSPSDGDTPTIGPDLARALGDQLGLKVELFAVEGPSAMIDGLLNREDPGPPAETFDVAMPGLPDAFDGGEQDLALIHYFDVGYAVVAPWETAQDIRSKADLCGKNFSFLNHGFVEEAVKKTSTELCGPHPIDEALRTDTLHGRITELPFAVREARDSDGELHLPNVDLTDDIPLGMAVDSSDTALRDALMKALDKLIASGEYGDILAAQGLEHGAVTKAGIVHHGF</sequence>
<protein>
    <recommendedName>
        <fullName evidence="1">non-specific serine/threonine protein kinase</fullName>
        <ecNumber evidence="1">2.7.11.1</ecNumber>
    </recommendedName>
</protein>
<proteinExistence type="predicted"/>
<accession>A0A1I4BVL0</accession>
<keyword evidence="3" id="KW-0808">Transferase</keyword>
<dbReference type="Gene3D" id="1.10.510.10">
    <property type="entry name" value="Transferase(Phosphotransferase) domain 1"/>
    <property type="match status" value="1"/>
</dbReference>
<dbReference type="SMART" id="SM00220">
    <property type="entry name" value="S_TKc"/>
    <property type="match status" value="1"/>
</dbReference>
<evidence type="ECO:0000256" key="7">
    <source>
        <dbReference type="PROSITE-ProRule" id="PRU10141"/>
    </source>
</evidence>
<dbReference type="PROSITE" id="PS50011">
    <property type="entry name" value="PROTEIN_KINASE_DOM"/>
    <property type="match status" value="1"/>
</dbReference>
<organism evidence="10 11">
    <name type="scientific">Streptosporangium canum</name>
    <dbReference type="NCBI Taxonomy" id="324952"/>
    <lineage>
        <taxon>Bacteria</taxon>
        <taxon>Bacillati</taxon>
        <taxon>Actinomycetota</taxon>
        <taxon>Actinomycetes</taxon>
        <taxon>Streptosporangiales</taxon>
        <taxon>Streptosporangiaceae</taxon>
        <taxon>Streptosporangium</taxon>
    </lineage>
</organism>
<keyword evidence="4 7" id="KW-0547">Nucleotide-binding</keyword>
<feature type="region of interest" description="Disordered" evidence="8">
    <location>
        <begin position="290"/>
        <end position="335"/>
    </location>
</feature>
<evidence type="ECO:0000256" key="2">
    <source>
        <dbReference type="ARBA" id="ARBA00022527"/>
    </source>
</evidence>
<name>A0A1I4BVL0_9ACTN</name>
<evidence type="ECO:0000256" key="1">
    <source>
        <dbReference type="ARBA" id="ARBA00012513"/>
    </source>
</evidence>
<evidence type="ECO:0000259" key="9">
    <source>
        <dbReference type="PROSITE" id="PS50011"/>
    </source>
</evidence>
<dbReference type="AlphaFoldDB" id="A0A1I4BVL0"/>
<dbReference type="SUPFAM" id="SSF56112">
    <property type="entry name" value="Protein kinase-like (PK-like)"/>
    <property type="match status" value="1"/>
</dbReference>
<dbReference type="PANTHER" id="PTHR43289:SF6">
    <property type="entry name" value="SERINE_THREONINE-PROTEIN KINASE NEKL-3"/>
    <property type="match status" value="1"/>
</dbReference>